<evidence type="ECO:0000256" key="5">
    <source>
        <dbReference type="ARBA" id="ARBA00022753"/>
    </source>
</evidence>
<keyword evidence="6" id="KW-0472">Membrane</keyword>
<accession>A0AA38LUL2</accession>
<evidence type="ECO:0000256" key="6">
    <source>
        <dbReference type="ARBA" id="ARBA00023136"/>
    </source>
</evidence>
<reference evidence="12" key="1">
    <citation type="journal article" date="2022" name="G3 (Bethesda)">
        <title>High quality genome of the basidiomycete yeast Dioszegia hungarica PDD-24b-2 isolated from cloud water.</title>
        <authorList>
            <person name="Jarrige D."/>
            <person name="Haridas S."/>
            <person name="Bleykasten-Grosshans C."/>
            <person name="Joly M."/>
            <person name="Nadalig T."/>
            <person name="Sancelme M."/>
            <person name="Vuilleumier S."/>
            <person name="Grigoriev I.V."/>
            <person name="Amato P."/>
            <person name="Bringel F."/>
        </authorList>
    </citation>
    <scope>NUCLEOTIDE SEQUENCE</scope>
    <source>
        <strain evidence="12">PDD-24b-2</strain>
    </source>
</reference>
<evidence type="ECO:0000256" key="7">
    <source>
        <dbReference type="ARBA" id="ARBA00033728"/>
    </source>
</evidence>
<dbReference type="GO" id="GO:0032266">
    <property type="term" value="F:phosphatidylinositol-3-phosphate binding"/>
    <property type="evidence" value="ECO:0007669"/>
    <property type="project" value="InterPro"/>
</dbReference>
<feature type="compositionally biased region" description="Basic and acidic residues" evidence="10">
    <location>
        <begin position="37"/>
        <end position="53"/>
    </location>
</feature>
<dbReference type="PANTHER" id="PTHR10555:SF170">
    <property type="entry name" value="FI18122P1"/>
    <property type="match status" value="1"/>
</dbReference>
<evidence type="ECO:0000256" key="3">
    <source>
        <dbReference type="ARBA" id="ARBA00007426"/>
    </source>
</evidence>
<evidence type="ECO:0000313" key="12">
    <source>
        <dbReference type="EMBL" id="KAI9635024.1"/>
    </source>
</evidence>
<dbReference type="InterPro" id="IPR036871">
    <property type="entry name" value="PX_dom_sf"/>
</dbReference>
<dbReference type="Gene3D" id="3.30.1520.10">
    <property type="entry name" value="Phox-like domain"/>
    <property type="match status" value="1"/>
</dbReference>
<comment type="subcellular location">
    <subcellularLocation>
        <location evidence="2">Endosome</location>
    </subcellularLocation>
    <subcellularLocation>
        <location evidence="1">Vacuole membrane</location>
        <topology evidence="1">Peripheral membrane protein</topology>
    </subcellularLocation>
</comment>
<evidence type="ECO:0000256" key="10">
    <source>
        <dbReference type="SAM" id="MobiDB-lite"/>
    </source>
</evidence>
<dbReference type="EMBL" id="JAKWFO010000005">
    <property type="protein sequence ID" value="KAI9635024.1"/>
    <property type="molecule type" value="Genomic_DNA"/>
</dbReference>
<dbReference type="SMART" id="SM00312">
    <property type="entry name" value="PX"/>
    <property type="match status" value="1"/>
</dbReference>
<dbReference type="PANTHER" id="PTHR10555">
    <property type="entry name" value="SORTING NEXIN"/>
    <property type="match status" value="1"/>
</dbReference>
<feature type="compositionally biased region" description="Low complexity" evidence="10">
    <location>
        <begin position="9"/>
        <end position="35"/>
    </location>
</feature>
<dbReference type="InterPro" id="IPR037917">
    <property type="entry name" value="Ypt35_PX"/>
</dbReference>
<proteinExistence type="inferred from homology"/>
<dbReference type="GO" id="GO:0005774">
    <property type="term" value="C:vacuolar membrane"/>
    <property type="evidence" value="ECO:0007669"/>
    <property type="project" value="UniProtKB-SubCell"/>
</dbReference>
<dbReference type="CDD" id="cd07280">
    <property type="entry name" value="PX_YPT35"/>
    <property type="match status" value="1"/>
</dbReference>
<dbReference type="InterPro" id="IPR001683">
    <property type="entry name" value="PX_dom"/>
</dbReference>
<gene>
    <name evidence="12" type="ORF">MKK02DRAFT_43700</name>
</gene>
<feature type="region of interest" description="Disordered" evidence="10">
    <location>
        <begin position="1"/>
        <end position="99"/>
    </location>
</feature>
<dbReference type="AlphaFoldDB" id="A0AA38LUL2"/>
<name>A0AA38LUL2_9TREE</name>
<feature type="domain" description="PX" evidence="11">
    <location>
        <begin position="119"/>
        <end position="244"/>
    </location>
</feature>
<evidence type="ECO:0000313" key="13">
    <source>
        <dbReference type="Proteomes" id="UP001164286"/>
    </source>
</evidence>
<organism evidence="12 13">
    <name type="scientific">Dioszegia hungarica</name>
    <dbReference type="NCBI Taxonomy" id="4972"/>
    <lineage>
        <taxon>Eukaryota</taxon>
        <taxon>Fungi</taxon>
        <taxon>Dikarya</taxon>
        <taxon>Basidiomycota</taxon>
        <taxon>Agaricomycotina</taxon>
        <taxon>Tremellomycetes</taxon>
        <taxon>Tremellales</taxon>
        <taxon>Bulleribasidiaceae</taxon>
        <taxon>Dioszegia</taxon>
    </lineage>
</organism>
<dbReference type="Pfam" id="PF00787">
    <property type="entry name" value="PX"/>
    <property type="match status" value="1"/>
</dbReference>
<evidence type="ECO:0000256" key="8">
    <source>
        <dbReference type="ARBA" id="ARBA00033774"/>
    </source>
</evidence>
<comment type="function">
    <text evidence="7">Recruits the lipid transfer protein VPS13 to endosomal and vacuolar membranes.</text>
</comment>
<dbReference type="RefSeq" id="XP_052944801.1">
    <property type="nucleotide sequence ID" value="XM_053092562.1"/>
</dbReference>
<evidence type="ECO:0000256" key="4">
    <source>
        <dbReference type="ARBA" id="ARBA00022554"/>
    </source>
</evidence>
<dbReference type="GO" id="GO:0010008">
    <property type="term" value="C:endosome membrane"/>
    <property type="evidence" value="ECO:0007669"/>
    <property type="project" value="UniProtKB-SubCell"/>
</dbReference>
<feature type="compositionally biased region" description="Basic and acidic residues" evidence="10">
    <location>
        <begin position="60"/>
        <end position="83"/>
    </location>
</feature>
<keyword evidence="13" id="KW-1185">Reference proteome</keyword>
<keyword evidence="5" id="KW-0967">Endosome</keyword>
<dbReference type="SUPFAM" id="SSF64268">
    <property type="entry name" value="PX domain"/>
    <property type="match status" value="1"/>
</dbReference>
<comment type="similarity">
    <text evidence="3">Belongs to the YPT35 family.</text>
</comment>
<comment type="caution">
    <text evidence="12">The sequence shown here is derived from an EMBL/GenBank/DDBJ whole genome shotgun (WGS) entry which is preliminary data.</text>
</comment>
<dbReference type="PROSITE" id="PS50195">
    <property type="entry name" value="PX"/>
    <property type="match status" value="1"/>
</dbReference>
<protein>
    <recommendedName>
        <fullName evidence="8">Endosomal/vacuolar adapter protein YPT35</fullName>
    </recommendedName>
    <alternativeName>
        <fullName evidence="9">PX domain-containing protein YPT35</fullName>
    </alternativeName>
</protein>
<evidence type="ECO:0000256" key="1">
    <source>
        <dbReference type="ARBA" id="ARBA00004148"/>
    </source>
</evidence>
<dbReference type="Proteomes" id="UP001164286">
    <property type="component" value="Unassembled WGS sequence"/>
</dbReference>
<dbReference type="GeneID" id="77731767"/>
<evidence type="ECO:0000259" key="11">
    <source>
        <dbReference type="PROSITE" id="PS50195"/>
    </source>
</evidence>
<sequence length="244" mass="26680">MTATPQTVSRGSGIPPSRSRGNSSASSSSLTSSSSFDPHDPRPVSPTQDERRPSALGIRDITKLYRADKKGKARERERGEREAAGPIGLQHEPGSSRTDLGTSLPGSAGDLFAVDVNVRGWKIVGGSKWTGEAKMGAYVVYDIEIMKRSGGEIEILRRYTDFVRLRNALKTRFPHLRGAIPSLPGKNHMAKFAEKLLEDRKPRLQRFLRTVMLHPEMGKGGLGSVIGEWVLSGTTTTAMSRPDR</sequence>
<keyword evidence="4" id="KW-0926">Vacuole</keyword>
<evidence type="ECO:0000256" key="2">
    <source>
        <dbReference type="ARBA" id="ARBA00004177"/>
    </source>
</evidence>
<evidence type="ECO:0000256" key="9">
    <source>
        <dbReference type="ARBA" id="ARBA00033785"/>
    </source>
</evidence>